<dbReference type="InterPro" id="IPR041583">
    <property type="entry name" value="TetR_C_31"/>
</dbReference>
<dbReference type="InterPro" id="IPR001647">
    <property type="entry name" value="HTH_TetR"/>
</dbReference>
<sequence length="205" mass="22886">MTVYHSMMAGIRQEQRARTRETVLDAAMRCLVESGYSGTSTHRVQELAGVSRGALLHHFGSREELLVAAVHYIADQRLLAIRRAARGVDDGPDSLRGVVYAMYESMSGPAFLAAMELWTAARTDAALRAALQPAERQLGAALRGIFDEYTRIDDPETARTTFESLLAMMRGLELARILRHDQGIIDRVIEQWIEVYLERPGRPSS</sequence>
<dbReference type="Pfam" id="PF00440">
    <property type="entry name" value="TetR_N"/>
    <property type="match status" value="1"/>
</dbReference>
<organism evidence="6 7">
    <name type="scientific">Nocardia africana</name>
    <dbReference type="NCBI Taxonomy" id="134964"/>
    <lineage>
        <taxon>Bacteria</taxon>
        <taxon>Bacillati</taxon>
        <taxon>Actinomycetota</taxon>
        <taxon>Actinomycetes</taxon>
        <taxon>Mycobacteriales</taxon>
        <taxon>Nocardiaceae</taxon>
        <taxon>Nocardia</taxon>
    </lineage>
</organism>
<evidence type="ECO:0000256" key="4">
    <source>
        <dbReference type="PROSITE-ProRule" id="PRU00335"/>
    </source>
</evidence>
<evidence type="ECO:0000256" key="2">
    <source>
        <dbReference type="ARBA" id="ARBA00023125"/>
    </source>
</evidence>
<keyword evidence="1" id="KW-0805">Transcription regulation</keyword>
<dbReference type="AlphaFoldDB" id="A0A378WXG1"/>
<gene>
    <name evidence="6" type="primary">acnR_3</name>
    <name evidence="6" type="ORF">NCTC13184_03525</name>
</gene>
<accession>A0A378WXG1</accession>
<evidence type="ECO:0000256" key="1">
    <source>
        <dbReference type="ARBA" id="ARBA00023015"/>
    </source>
</evidence>
<name>A0A378WXG1_9NOCA</name>
<dbReference type="Proteomes" id="UP000255082">
    <property type="component" value="Unassembled WGS sequence"/>
</dbReference>
<dbReference type="GO" id="GO:0003677">
    <property type="term" value="F:DNA binding"/>
    <property type="evidence" value="ECO:0007669"/>
    <property type="project" value="UniProtKB-UniRule"/>
</dbReference>
<dbReference type="PRINTS" id="PR00455">
    <property type="entry name" value="HTHTETR"/>
</dbReference>
<evidence type="ECO:0000313" key="6">
    <source>
        <dbReference type="EMBL" id="SUA45003.1"/>
    </source>
</evidence>
<dbReference type="EMBL" id="UGRU01000001">
    <property type="protein sequence ID" value="SUA45003.1"/>
    <property type="molecule type" value="Genomic_DNA"/>
</dbReference>
<dbReference type="PANTHER" id="PTHR47506:SF1">
    <property type="entry name" value="HTH-TYPE TRANSCRIPTIONAL REGULATOR YJDC"/>
    <property type="match status" value="1"/>
</dbReference>
<feature type="domain" description="HTH tetR-type" evidence="5">
    <location>
        <begin position="17"/>
        <end position="77"/>
    </location>
</feature>
<evidence type="ECO:0000259" key="5">
    <source>
        <dbReference type="PROSITE" id="PS50977"/>
    </source>
</evidence>
<protein>
    <submittedName>
        <fullName evidence="6">HTH-type transcriptional repressor AcnR</fullName>
    </submittedName>
</protein>
<feature type="DNA-binding region" description="H-T-H motif" evidence="4">
    <location>
        <begin position="40"/>
        <end position="59"/>
    </location>
</feature>
<dbReference type="InterPro" id="IPR036271">
    <property type="entry name" value="Tet_transcr_reg_TetR-rel_C_sf"/>
</dbReference>
<keyword evidence="3" id="KW-0804">Transcription</keyword>
<dbReference type="PANTHER" id="PTHR47506">
    <property type="entry name" value="TRANSCRIPTIONAL REGULATORY PROTEIN"/>
    <property type="match status" value="1"/>
</dbReference>
<dbReference type="PROSITE" id="PS50977">
    <property type="entry name" value="HTH_TETR_2"/>
    <property type="match status" value="1"/>
</dbReference>
<dbReference type="Gene3D" id="1.10.357.10">
    <property type="entry name" value="Tetracycline Repressor, domain 2"/>
    <property type="match status" value="1"/>
</dbReference>
<evidence type="ECO:0000256" key="3">
    <source>
        <dbReference type="ARBA" id="ARBA00023163"/>
    </source>
</evidence>
<dbReference type="SUPFAM" id="SSF48498">
    <property type="entry name" value="Tetracyclin repressor-like, C-terminal domain"/>
    <property type="match status" value="1"/>
</dbReference>
<proteinExistence type="predicted"/>
<evidence type="ECO:0000313" key="7">
    <source>
        <dbReference type="Proteomes" id="UP000255082"/>
    </source>
</evidence>
<dbReference type="InterPro" id="IPR009057">
    <property type="entry name" value="Homeodomain-like_sf"/>
</dbReference>
<dbReference type="Pfam" id="PF17940">
    <property type="entry name" value="TetR_C_31"/>
    <property type="match status" value="1"/>
</dbReference>
<keyword evidence="2 4" id="KW-0238">DNA-binding</keyword>
<dbReference type="SUPFAM" id="SSF46689">
    <property type="entry name" value="Homeodomain-like"/>
    <property type="match status" value="1"/>
</dbReference>
<dbReference type="RefSeq" id="WP_227995211.1">
    <property type="nucleotide sequence ID" value="NZ_JAJFOE010000001.1"/>
</dbReference>
<reference evidence="6 7" key="1">
    <citation type="submission" date="2018-06" db="EMBL/GenBank/DDBJ databases">
        <authorList>
            <consortium name="Pathogen Informatics"/>
            <person name="Doyle S."/>
        </authorList>
    </citation>
    <scope>NUCLEOTIDE SEQUENCE [LARGE SCALE GENOMIC DNA]</scope>
    <source>
        <strain evidence="6 7">NCTC13184</strain>
    </source>
</reference>